<dbReference type="GO" id="GO:0015038">
    <property type="term" value="F:glutathione disulfide oxidoreductase activity"/>
    <property type="evidence" value="ECO:0007669"/>
    <property type="project" value="TreeGrafter"/>
</dbReference>
<dbReference type="Gene3D" id="3.40.30.10">
    <property type="entry name" value="Glutaredoxin"/>
    <property type="match status" value="1"/>
</dbReference>
<reference evidence="1" key="1">
    <citation type="submission" date="2023-04" db="EMBL/GenBank/DDBJ databases">
        <title>Phytophthora fragariaefolia NBRC 109709.</title>
        <authorList>
            <person name="Ichikawa N."/>
            <person name="Sato H."/>
            <person name="Tonouchi N."/>
        </authorList>
    </citation>
    <scope>NUCLEOTIDE SEQUENCE</scope>
    <source>
        <strain evidence="1">NBRC 109709</strain>
    </source>
</reference>
<accession>A0A9W6TUP4</accession>
<dbReference type="GO" id="GO:0034599">
    <property type="term" value="P:cellular response to oxidative stress"/>
    <property type="evidence" value="ECO:0007669"/>
    <property type="project" value="TreeGrafter"/>
</dbReference>
<proteinExistence type="predicted"/>
<dbReference type="PROSITE" id="PS51354">
    <property type="entry name" value="GLUTAREDOXIN_2"/>
    <property type="match status" value="1"/>
</dbReference>
<name>A0A9W6TUP4_9STRA</name>
<dbReference type="SUPFAM" id="SSF52833">
    <property type="entry name" value="Thioredoxin-like"/>
    <property type="match status" value="1"/>
</dbReference>
<dbReference type="Proteomes" id="UP001165121">
    <property type="component" value="Unassembled WGS sequence"/>
</dbReference>
<dbReference type="PANTHER" id="PTHR45694">
    <property type="entry name" value="GLUTAREDOXIN 2"/>
    <property type="match status" value="1"/>
</dbReference>
<dbReference type="OrthoDB" id="418495at2759"/>
<protein>
    <submittedName>
        <fullName evidence="1">Unnamed protein product</fullName>
    </submittedName>
</protein>
<keyword evidence="2" id="KW-1185">Reference proteome</keyword>
<evidence type="ECO:0000313" key="1">
    <source>
        <dbReference type="EMBL" id="GMF20008.1"/>
    </source>
</evidence>
<dbReference type="GO" id="GO:0005737">
    <property type="term" value="C:cytoplasm"/>
    <property type="evidence" value="ECO:0007669"/>
    <property type="project" value="TreeGrafter"/>
</dbReference>
<dbReference type="InterPro" id="IPR014025">
    <property type="entry name" value="Glutaredoxin_subgr"/>
</dbReference>
<dbReference type="InterPro" id="IPR036249">
    <property type="entry name" value="Thioredoxin-like_sf"/>
</dbReference>
<dbReference type="PANTHER" id="PTHR45694:SF5">
    <property type="entry name" value="GLUTAREDOXIN 2"/>
    <property type="match status" value="1"/>
</dbReference>
<gene>
    <name evidence="1" type="ORF">Pfra01_000225200</name>
</gene>
<dbReference type="AlphaFoldDB" id="A0A9W6TUP4"/>
<evidence type="ECO:0000313" key="2">
    <source>
        <dbReference type="Proteomes" id="UP001165121"/>
    </source>
</evidence>
<comment type="caution">
    <text evidence="1">The sequence shown here is derived from an EMBL/GenBank/DDBJ whole genome shotgun (WGS) entry which is preliminary data.</text>
</comment>
<organism evidence="1 2">
    <name type="scientific">Phytophthora fragariaefolia</name>
    <dbReference type="NCBI Taxonomy" id="1490495"/>
    <lineage>
        <taxon>Eukaryota</taxon>
        <taxon>Sar</taxon>
        <taxon>Stramenopiles</taxon>
        <taxon>Oomycota</taxon>
        <taxon>Peronosporomycetes</taxon>
        <taxon>Peronosporales</taxon>
        <taxon>Peronosporaceae</taxon>
        <taxon>Phytophthora</taxon>
    </lineage>
</organism>
<dbReference type="EMBL" id="BSXT01000181">
    <property type="protein sequence ID" value="GMF20008.1"/>
    <property type="molecule type" value="Genomic_DNA"/>
</dbReference>
<dbReference type="PRINTS" id="PR00160">
    <property type="entry name" value="GLUTAREDOXIN"/>
</dbReference>
<sequence>MTGTLYLQSRGYFGGPIRQAKGVLDEAGVKYHVVELDLKSDTPTGAEIQSALASATGKNDWMYRFDPVMGVEADVSLVGRRTVPNVFIKRESIGGGTDVQALFQSGKLTEMLRTAGVL</sequence>